<proteinExistence type="predicted"/>
<evidence type="ECO:0000259" key="2">
    <source>
        <dbReference type="Pfam" id="PF18803"/>
    </source>
</evidence>
<dbReference type="Pfam" id="PF18758">
    <property type="entry name" value="KDZ"/>
    <property type="match status" value="1"/>
</dbReference>
<feature type="region of interest" description="Disordered" evidence="1">
    <location>
        <begin position="779"/>
        <end position="805"/>
    </location>
</feature>
<evidence type="ECO:0000256" key="1">
    <source>
        <dbReference type="SAM" id="MobiDB-lite"/>
    </source>
</evidence>
<feature type="region of interest" description="Disordered" evidence="1">
    <location>
        <begin position="1"/>
        <end position="22"/>
    </location>
</feature>
<reference evidence="3" key="1">
    <citation type="journal article" date="2019" name="Environ. Microbiol.">
        <title>Fungal ecological strategies reflected in gene transcription - a case study of two litter decomposers.</title>
        <authorList>
            <person name="Barbi F."/>
            <person name="Kohler A."/>
            <person name="Barry K."/>
            <person name="Baskaran P."/>
            <person name="Daum C."/>
            <person name="Fauchery L."/>
            <person name="Ihrmark K."/>
            <person name="Kuo A."/>
            <person name="LaButti K."/>
            <person name="Lipzen A."/>
            <person name="Morin E."/>
            <person name="Grigoriev I.V."/>
            <person name="Henrissat B."/>
            <person name="Lindahl B."/>
            <person name="Martin F."/>
        </authorList>
    </citation>
    <scope>NUCLEOTIDE SEQUENCE</scope>
    <source>
        <strain evidence="3">JB14</strain>
    </source>
</reference>
<dbReference type="Pfam" id="PF18803">
    <property type="entry name" value="CxC2"/>
    <property type="match status" value="1"/>
</dbReference>
<feature type="domain" description="CxC2-like cysteine cluster KDZ transposase-associated" evidence="2">
    <location>
        <begin position="191"/>
        <end position="286"/>
    </location>
</feature>
<sequence length="947" mass="108593">MQPQRPTKRRQKRHEIHDPMDSDEEIIDSGFMNTCESNLDSSGRSFSINISPRKKSKKSAWATRRIWDPPDDLEVGLDTDSNLYDQAVEGDVYNDPQFALGGCVLTNIGGRNASRSFWMNRYVTMVGEQQDCKLHVGIAWALDERWMNEEMLSIDASTVRPSTCYVESVYCVAIAALLVIESRCGMEIFSESTKCPLPQNCNGKFRILDSTGIHDVTVLFCGCPNANPQYIQLLRRSLYPATLAQGKIKTVATFRYLEQLHHLTLMTMASVYNFYCAIAKTTDNTGLKFTPWRYTGLMCMCLQWRHLKLLKRNGRGNDASGVAGTKEGDLVVPCLSCPHPGINLPDSWKSAEGYANMDYVFGSALHHYWGLPLCIVGYDIACQWFAHIHEQSKDLWPNKIKLDNGMDLVPVIGKFHKPVHETDNHEQSSCNLIPRGTKQRLWGRVHEVIVWKRILVTTTGKSIPTWVSSTLWSRYRTALKDQNRQCEAHQGLTDSLLPDLVDKWNGICVAWENAPHPKEVAEDGLKIVNPFSVKREYMTQAQVEVELALEDEMMEQKGIPLHNRTRPGKFILMGLALEESQYKLRVEVECYKKLTQTAHQQSEIVEHRNVLKRALHGFEKLRSVYMPRLVQFLMDLEEELSFDGEGQPETEKLWLPSSILADKCKAVCCDEVDHMLCVETKMVQFKNKNIRGQQSSGKSREVIDKVHDRVKGFVEKYCRSREGLLLLVGPGEWEEELRVMAKDNVRSYVDMERKKHGPGHQGTNEEEPGMEGIVIEAESRVERENEDEEEFPLQAEARTRRDGTGETRKQQSWIWLTRRINLKDGADKNDNEILRAEWCRSRARAHRAEEEVQYLEVEMERALLFLHWKVKWWAERQDRPNPGKVPHLEEGFLAMWKGSLWQEERPEEASDRVAHEELGLDGRDDGNEQDEEGEKAGNDGGDLEMPD</sequence>
<dbReference type="Proteomes" id="UP000799118">
    <property type="component" value="Unassembled WGS sequence"/>
</dbReference>
<accession>A0A6A4GWQ6</accession>
<feature type="compositionally biased region" description="Basic residues" evidence="1">
    <location>
        <begin position="1"/>
        <end position="14"/>
    </location>
</feature>
<evidence type="ECO:0000313" key="4">
    <source>
        <dbReference type="Proteomes" id="UP000799118"/>
    </source>
</evidence>
<dbReference type="InterPro" id="IPR041457">
    <property type="entry name" value="CxC2_KDZ-assoc"/>
</dbReference>
<organism evidence="3 4">
    <name type="scientific">Gymnopus androsaceus JB14</name>
    <dbReference type="NCBI Taxonomy" id="1447944"/>
    <lineage>
        <taxon>Eukaryota</taxon>
        <taxon>Fungi</taxon>
        <taxon>Dikarya</taxon>
        <taxon>Basidiomycota</taxon>
        <taxon>Agaricomycotina</taxon>
        <taxon>Agaricomycetes</taxon>
        <taxon>Agaricomycetidae</taxon>
        <taxon>Agaricales</taxon>
        <taxon>Marasmiineae</taxon>
        <taxon>Omphalotaceae</taxon>
        <taxon>Gymnopus</taxon>
    </lineage>
</organism>
<gene>
    <name evidence="3" type="ORF">BT96DRAFT_1003149</name>
</gene>
<dbReference type="AlphaFoldDB" id="A0A6A4GWQ6"/>
<evidence type="ECO:0000313" key="3">
    <source>
        <dbReference type="EMBL" id="KAE9389507.1"/>
    </source>
</evidence>
<feature type="region of interest" description="Disordered" evidence="1">
    <location>
        <begin position="903"/>
        <end position="947"/>
    </location>
</feature>
<protein>
    <recommendedName>
        <fullName evidence="2">CxC2-like cysteine cluster KDZ transposase-associated domain-containing protein</fullName>
    </recommendedName>
</protein>
<dbReference type="InterPro" id="IPR040521">
    <property type="entry name" value="KDZ"/>
</dbReference>
<dbReference type="OrthoDB" id="3004525at2759"/>
<feature type="compositionally biased region" description="Basic and acidic residues" evidence="1">
    <location>
        <begin position="903"/>
        <end position="926"/>
    </location>
</feature>
<dbReference type="EMBL" id="ML769693">
    <property type="protein sequence ID" value="KAE9389507.1"/>
    <property type="molecule type" value="Genomic_DNA"/>
</dbReference>
<name>A0A6A4GWQ6_9AGAR</name>
<keyword evidence="4" id="KW-1185">Reference proteome</keyword>